<dbReference type="GO" id="GO:0055085">
    <property type="term" value="P:transmembrane transport"/>
    <property type="evidence" value="ECO:0007669"/>
    <property type="project" value="InterPro"/>
</dbReference>
<dbReference type="EMBL" id="VXMH01000023">
    <property type="protein sequence ID" value="MYC94270.1"/>
    <property type="molecule type" value="Genomic_DNA"/>
</dbReference>
<dbReference type="PROSITE" id="PS50928">
    <property type="entry name" value="ABC_TM1"/>
    <property type="match status" value="1"/>
</dbReference>
<evidence type="ECO:0000256" key="2">
    <source>
        <dbReference type="ARBA" id="ARBA00022448"/>
    </source>
</evidence>
<evidence type="ECO:0000256" key="3">
    <source>
        <dbReference type="ARBA" id="ARBA00022475"/>
    </source>
</evidence>
<dbReference type="InterPro" id="IPR000515">
    <property type="entry name" value="MetI-like"/>
</dbReference>
<dbReference type="GO" id="GO:0015031">
    <property type="term" value="P:protein transport"/>
    <property type="evidence" value="ECO:0007669"/>
    <property type="project" value="UniProtKB-KW"/>
</dbReference>
<dbReference type="Pfam" id="PF00528">
    <property type="entry name" value="BPD_transp_1"/>
    <property type="match status" value="1"/>
</dbReference>
<dbReference type="InterPro" id="IPR050366">
    <property type="entry name" value="BP-dependent_transpt_permease"/>
</dbReference>
<name>A0A6B1D341_9CHLR</name>
<dbReference type="CDD" id="cd06261">
    <property type="entry name" value="TM_PBP2"/>
    <property type="match status" value="1"/>
</dbReference>
<evidence type="ECO:0000256" key="8">
    <source>
        <dbReference type="ARBA" id="ARBA00023136"/>
    </source>
</evidence>
<accession>A0A6B1D341</accession>
<dbReference type="GO" id="GO:0015833">
    <property type="term" value="P:peptide transport"/>
    <property type="evidence" value="ECO:0007669"/>
    <property type="project" value="UniProtKB-KW"/>
</dbReference>
<evidence type="ECO:0000313" key="12">
    <source>
        <dbReference type="EMBL" id="MYC94270.1"/>
    </source>
</evidence>
<evidence type="ECO:0000256" key="5">
    <source>
        <dbReference type="ARBA" id="ARBA00022856"/>
    </source>
</evidence>
<dbReference type="Gene3D" id="1.10.3720.10">
    <property type="entry name" value="MetI-like"/>
    <property type="match status" value="1"/>
</dbReference>
<evidence type="ECO:0000259" key="11">
    <source>
        <dbReference type="PROSITE" id="PS50928"/>
    </source>
</evidence>
<evidence type="ECO:0000256" key="4">
    <source>
        <dbReference type="ARBA" id="ARBA00022692"/>
    </source>
</evidence>
<evidence type="ECO:0000256" key="6">
    <source>
        <dbReference type="ARBA" id="ARBA00022927"/>
    </source>
</evidence>
<feature type="domain" description="ABC transmembrane type-1" evidence="11">
    <location>
        <begin position="100"/>
        <end position="313"/>
    </location>
</feature>
<keyword evidence="6" id="KW-0653">Protein transport</keyword>
<reference evidence="12" key="1">
    <citation type="submission" date="2019-09" db="EMBL/GenBank/DDBJ databases">
        <title>Characterisation of the sponge microbiome using genome-centric metagenomics.</title>
        <authorList>
            <person name="Engelberts J.P."/>
            <person name="Robbins S.J."/>
            <person name="De Goeij J.M."/>
            <person name="Aranda M."/>
            <person name="Bell S.C."/>
            <person name="Webster N.S."/>
        </authorList>
    </citation>
    <scope>NUCLEOTIDE SEQUENCE</scope>
    <source>
        <strain evidence="12">SB0661_bin_32</strain>
    </source>
</reference>
<feature type="transmembrane region" description="Helical" evidence="10">
    <location>
        <begin position="244"/>
        <end position="269"/>
    </location>
</feature>
<gene>
    <name evidence="12" type="ORF">F4X14_04805</name>
</gene>
<keyword evidence="4 10" id="KW-0812">Transmembrane</keyword>
<proteinExistence type="inferred from homology"/>
<protein>
    <submittedName>
        <fullName evidence="12">ABC transporter permease</fullName>
    </submittedName>
</protein>
<keyword evidence="5" id="KW-0571">Peptide transport</keyword>
<comment type="subcellular location">
    <subcellularLocation>
        <location evidence="1 10">Cell membrane</location>
        <topology evidence="1 10">Multi-pass membrane protein</topology>
    </subcellularLocation>
</comment>
<keyword evidence="3" id="KW-1003">Cell membrane</keyword>
<comment type="similarity">
    <text evidence="9">Belongs to the binding-protein-dependent transport system permease family. OppBC subfamily.</text>
</comment>
<sequence>MAQNESTAELARDLSQETNTLKTRGLWSDAFRRLVRNRLSIIGLVIFVLLFVTAIFGPFMAPYPYMLQDLERVAEGPSRDYLLGTDAIGRDMLSRLLWGARTAGIVAIISTVFSLLLGMILGGIAAYIGSWADWLISRAIDVTMSIPQLLFASLIAATFRKPVADFVDMMYAQTGMEFFSTPTYVDLVVVFGALALIQWPGYARMIRGQILSLREKEFVEAARAVGVSQFIVLLRHLIPNALGPLIVMVTFGFGGAIVAESGLSYLGVGVQPPQASWGNMIFENQDSWRYRPWLVAMPGFTIAIVSVGINFLGDGLNDALNPRQAES</sequence>
<evidence type="ECO:0000256" key="7">
    <source>
        <dbReference type="ARBA" id="ARBA00022989"/>
    </source>
</evidence>
<evidence type="ECO:0000256" key="9">
    <source>
        <dbReference type="ARBA" id="ARBA00024202"/>
    </source>
</evidence>
<dbReference type="SUPFAM" id="SSF161098">
    <property type="entry name" value="MetI-like"/>
    <property type="match status" value="1"/>
</dbReference>
<feature type="transmembrane region" description="Helical" evidence="10">
    <location>
        <begin position="41"/>
        <end position="61"/>
    </location>
</feature>
<feature type="transmembrane region" description="Helical" evidence="10">
    <location>
        <begin position="140"/>
        <end position="159"/>
    </location>
</feature>
<dbReference type="InterPro" id="IPR035906">
    <property type="entry name" value="MetI-like_sf"/>
</dbReference>
<evidence type="ECO:0000256" key="10">
    <source>
        <dbReference type="RuleBase" id="RU363032"/>
    </source>
</evidence>
<feature type="transmembrane region" description="Helical" evidence="10">
    <location>
        <begin position="290"/>
        <end position="312"/>
    </location>
</feature>
<dbReference type="PANTHER" id="PTHR43386">
    <property type="entry name" value="OLIGOPEPTIDE TRANSPORT SYSTEM PERMEASE PROTEIN APPC"/>
    <property type="match status" value="1"/>
</dbReference>
<feature type="transmembrane region" description="Helical" evidence="10">
    <location>
        <begin position="179"/>
        <end position="197"/>
    </location>
</feature>
<keyword evidence="8 10" id="KW-0472">Membrane</keyword>
<comment type="caution">
    <text evidence="12">The sequence shown here is derived from an EMBL/GenBank/DDBJ whole genome shotgun (WGS) entry which is preliminary data.</text>
</comment>
<feature type="transmembrane region" description="Helical" evidence="10">
    <location>
        <begin position="103"/>
        <end position="128"/>
    </location>
</feature>
<dbReference type="GO" id="GO:0005886">
    <property type="term" value="C:plasma membrane"/>
    <property type="evidence" value="ECO:0007669"/>
    <property type="project" value="UniProtKB-SubCell"/>
</dbReference>
<keyword evidence="2 10" id="KW-0813">Transport</keyword>
<dbReference type="Pfam" id="PF12911">
    <property type="entry name" value="OppC_N"/>
    <property type="match status" value="1"/>
</dbReference>
<dbReference type="AlphaFoldDB" id="A0A6B1D341"/>
<evidence type="ECO:0000256" key="1">
    <source>
        <dbReference type="ARBA" id="ARBA00004651"/>
    </source>
</evidence>
<keyword evidence="7 10" id="KW-1133">Transmembrane helix</keyword>
<dbReference type="InterPro" id="IPR025966">
    <property type="entry name" value="OppC_N"/>
</dbReference>
<organism evidence="12">
    <name type="scientific">Caldilineaceae bacterium SB0661_bin_32</name>
    <dbReference type="NCBI Taxonomy" id="2605255"/>
    <lineage>
        <taxon>Bacteria</taxon>
        <taxon>Bacillati</taxon>
        <taxon>Chloroflexota</taxon>
        <taxon>Caldilineae</taxon>
        <taxon>Caldilineales</taxon>
        <taxon>Caldilineaceae</taxon>
    </lineage>
</organism>
<dbReference type="PANTHER" id="PTHR43386:SF24">
    <property type="entry name" value="OLIGOPEPTIDE TRANSPORT SYSTEM PERMEASE PROTEIN AMID"/>
    <property type="match status" value="1"/>
</dbReference>